<accession>A0A453SQJ4</accession>
<keyword evidence="3" id="KW-1185">Reference proteome</keyword>
<name>A0A453SQJ4_AEGTS</name>
<dbReference type="EnsemblPlants" id="AET7Gv21027200.4">
    <property type="protein sequence ID" value="AET7Gv21027200.4"/>
    <property type="gene ID" value="AET7Gv21027200"/>
</dbReference>
<reference evidence="2" key="5">
    <citation type="journal article" date="2021" name="G3 (Bethesda)">
        <title>Aegilops tauschii genome assembly Aet v5.0 features greater sequence contiguity and improved annotation.</title>
        <authorList>
            <person name="Wang L."/>
            <person name="Zhu T."/>
            <person name="Rodriguez J.C."/>
            <person name="Deal K.R."/>
            <person name="Dubcovsky J."/>
            <person name="McGuire P.E."/>
            <person name="Lux T."/>
            <person name="Spannagl M."/>
            <person name="Mayer K.F.X."/>
            <person name="Baldrich P."/>
            <person name="Meyers B.C."/>
            <person name="Huo N."/>
            <person name="Gu Y.Q."/>
            <person name="Zhou H."/>
            <person name="Devos K.M."/>
            <person name="Bennetzen J.L."/>
            <person name="Unver T."/>
            <person name="Budak H."/>
            <person name="Gulick P.J."/>
            <person name="Galiba G."/>
            <person name="Kalapos B."/>
            <person name="Nelson D.R."/>
            <person name="Li P."/>
            <person name="You F.M."/>
            <person name="Luo M.C."/>
            <person name="Dvorak J."/>
        </authorList>
    </citation>
    <scope>NUCLEOTIDE SEQUENCE [LARGE SCALE GENOMIC DNA]</scope>
    <source>
        <strain evidence="2">cv. AL8/78</strain>
    </source>
</reference>
<dbReference type="InterPro" id="IPR043502">
    <property type="entry name" value="DNA/RNA_pol_sf"/>
</dbReference>
<feature type="domain" description="Reverse transcriptase" evidence="1">
    <location>
        <begin position="65"/>
        <end position="335"/>
    </location>
</feature>
<reference evidence="2" key="4">
    <citation type="submission" date="2019-03" db="UniProtKB">
        <authorList>
            <consortium name="EnsemblPlants"/>
        </authorList>
    </citation>
    <scope>IDENTIFICATION</scope>
</reference>
<dbReference type="PANTHER" id="PTHR33116:SF86">
    <property type="entry name" value="REVERSE TRANSCRIPTASE DOMAIN-CONTAINING PROTEIN"/>
    <property type="match status" value="1"/>
</dbReference>
<dbReference type="Pfam" id="PF00078">
    <property type="entry name" value="RVT_1"/>
    <property type="match status" value="1"/>
</dbReference>
<dbReference type="PANTHER" id="PTHR33116">
    <property type="entry name" value="REVERSE TRANSCRIPTASE ZINC-BINDING DOMAIN-CONTAINING PROTEIN-RELATED-RELATED"/>
    <property type="match status" value="1"/>
</dbReference>
<organism evidence="2 3">
    <name type="scientific">Aegilops tauschii subsp. strangulata</name>
    <name type="common">Goatgrass</name>
    <dbReference type="NCBI Taxonomy" id="200361"/>
    <lineage>
        <taxon>Eukaryota</taxon>
        <taxon>Viridiplantae</taxon>
        <taxon>Streptophyta</taxon>
        <taxon>Embryophyta</taxon>
        <taxon>Tracheophyta</taxon>
        <taxon>Spermatophyta</taxon>
        <taxon>Magnoliopsida</taxon>
        <taxon>Liliopsida</taxon>
        <taxon>Poales</taxon>
        <taxon>Poaceae</taxon>
        <taxon>BOP clade</taxon>
        <taxon>Pooideae</taxon>
        <taxon>Triticodae</taxon>
        <taxon>Triticeae</taxon>
        <taxon>Triticinae</taxon>
        <taxon>Aegilops</taxon>
    </lineage>
</organism>
<dbReference type="CDD" id="cd01650">
    <property type="entry name" value="RT_nLTR_like"/>
    <property type="match status" value="1"/>
</dbReference>
<dbReference type="STRING" id="200361.A0A453SQJ4"/>
<proteinExistence type="predicted"/>
<dbReference type="Proteomes" id="UP000015105">
    <property type="component" value="Chromosome 7D"/>
</dbReference>
<evidence type="ECO:0000313" key="3">
    <source>
        <dbReference type="Proteomes" id="UP000015105"/>
    </source>
</evidence>
<reference evidence="3" key="1">
    <citation type="journal article" date="2014" name="Science">
        <title>Ancient hybridizations among the ancestral genomes of bread wheat.</title>
        <authorList>
            <consortium name="International Wheat Genome Sequencing Consortium,"/>
            <person name="Marcussen T."/>
            <person name="Sandve S.R."/>
            <person name="Heier L."/>
            <person name="Spannagl M."/>
            <person name="Pfeifer M."/>
            <person name="Jakobsen K.S."/>
            <person name="Wulff B.B."/>
            <person name="Steuernagel B."/>
            <person name="Mayer K.F."/>
            <person name="Olsen O.A."/>
        </authorList>
    </citation>
    <scope>NUCLEOTIDE SEQUENCE [LARGE SCALE GENOMIC DNA]</scope>
    <source>
        <strain evidence="3">cv. AL8/78</strain>
    </source>
</reference>
<protein>
    <recommendedName>
        <fullName evidence="1">Reverse transcriptase domain-containing protein</fullName>
    </recommendedName>
</protein>
<dbReference type="AlphaFoldDB" id="A0A453SQJ4"/>
<dbReference type="Gramene" id="AET7Gv21027200.4">
    <property type="protein sequence ID" value="AET7Gv21027200.4"/>
    <property type="gene ID" value="AET7Gv21027200"/>
</dbReference>
<reference evidence="2" key="3">
    <citation type="journal article" date="2017" name="Nature">
        <title>Genome sequence of the progenitor of the wheat D genome Aegilops tauschii.</title>
        <authorList>
            <person name="Luo M.C."/>
            <person name="Gu Y.Q."/>
            <person name="Puiu D."/>
            <person name="Wang H."/>
            <person name="Twardziok S.O."/>
            <person name="Deal K.R."/>
            <person name="Huo N."/>
            <person name="Zhu T."/>
            <person name="Wang L."/>
            <person name="Wang Y."/>
            <person name="McGuire P.E."/>
            <person name="Liu S."/>
            <person name="Long H."/>
            <person name="Ramasamy R.K."/>
            <person name="Rodriguez J.C."/>
            <person name="Van S.L."/>
            <person name="Yuan L."/>
            <person name="Wang Z."/>
            <person name="Xia Z."/>
            <person name="Xiao L."/>
            <person name="Anderson O.D."/>
            <person name="Ouyang S."/>
            <person name="Liang Y."/>
            <person name="Zimin A.V."/>
            <person name="Pertea G."/>
            <person name="Qi P."/>
            <person name="Bennetzen J.L."/>
            <person name="Dai X."/>
            <person name="Dawson M.W."/>
            <person name="Muller H.G."/>
            <person name="Kugler K."/>
            <person name="Rivarola-Duarte L."/>
            <person name="Spannagl M."/>
            <person name="Mayer K.F.X."/>
            <person name="Lu F.H."/>
            <person name="Bevan M.W."/>
            <person name="Leroy P."/>
            <person name="Li P."/>
            <person name="You F.M."/>
            <person name="Sun Q."/>
            <person name="Liu Z."/>
            <person name="Lyons E."/>
            <person name="Wicker T."/>
            <person name="Salzberg S.L."/>
            <person name="Devos K.M."/>
            <person name="Dvorak J."/>
        </authorList>
    </citation>
    <scope>NUCLEOTIDE SEQUENCE [LARGE SCALE GENOMIC DNA]</scope>
    <source>
        <strain evidence="2">cv. AL8/78</strain>
    </source>
</reference>
<reference evidence="3" key="2">
    <citation type="journal article" date="2017" name="Nat. Plants">
        <title>The Aegilops tauschii genome reveals multiple impacts of transposons.</title>
        <authorList>
            <person name="Zhao G."/>
            <person name="Zou C."/>
            <person name="Li K."/>
            <person name="Wang K."/>
            <person name="Li T."/>
            <person name="Gao L."/>
            <person name="Zhang X."/>
            <person name="Wang H."/>
            <person name="Yang Z."/>
            <person name="Liu X."/>
            <person name="Jiang W."/>
            <person name="Mao L."/>
            <person name="Kong X."/>
            <person name="Jiao Y."/>
            <person name="Jia J."/>
        </authorList>
    </citation>
    <scope>NUCLEOTIDE SEQUENCE [LARGE SCALE GENOMIC DNA]</scope>
    <source>
        <strain evidence="3">cv. AL8/78</strain>
    </source>
</reference>
<sequence length="526" mass="59508">MQAVKPCITTEMNSLLTAPYSREEMQKALFQIGDMKAPGPDGLHAISFKRFWHIIGEELTDEVLVAVNNKKIPEGWNQTNIVLIPKVDSPEVITQFRPISLCNVVYEIISKMLANRLKKILPDVISPTQSAFVPGRLITVNVLVAYECFHPIKKKTHGSNGYCAVKLDMLKAYDQVEWDFLKQIMIKMGFQMEWVDLIMECVSSVSYRVIFNDTETDEFFPTRGLRQGDPLSPYLFLLCSEGLSCMLAHEEEIRGIEGILVCRNAPSISHLLFADDSLILMRANNQNATTLKRVLDTYCSSSGQRVCTPKSSIFFSPNTSVLVREDVCRILDIVTEALSDKYLGVPTMVEVDRSDCFQHLIDRICQRLKGWKEKVLSIQGKEILLKSVAQAIPSYAISVFKLPKGICKSITDEIAGFWWGDTEDKRKMHWHAWWKMCIPKQKGGMGFRDLHSFNLAMLAKQCRRLLQNPDSLCVCVLSAKYYPNGDILSAGPKKGSSYTWQSIVSGMQTFKRGCIWRVGMGSKIDI</sequence>
<dbReference type="InterPro" id="IPR000477">
    <property type="entry name" value="RT_dom"/>
</dbReference>
<evidence type="ECO:0000313" key="2">
    <source>
        <dbReference type="EnsemblPlants" id="AET7Gv21027200.4"/>
    </source>
</evidence>
<dbReference type="SUPFAM" id="SSF56672">
    <property type="entry name" value="DNA/RNA polymerases"/>
    <property type="match status" value="1"/>
</dbReference>
<dbReference type="PROSITE" id="PS50878">
    <property type="entry name" value="RT_POL"/>
    <property type="match status" value="1"/>
</dbReference>
<evidence type="ECO:0000259" key="1">
    <source>
        <dbReference type="PROSITE" id="PS50878"/>
    </source>
</evidence>